<keyword evidence="1" id="KW-1133">Transmembrane helix</keyword>
<keyword evidence="3" id="KW-1185">Reference proteome</keyword>
<name>K9YVH3_DACS8</name>
<organism evidence="2 3">
    <name type="scientific">Dactylococcopsis salina (strain PCC 8305)</name>
    <name type="common">Myxobactron salinum</name>
    <dbReference type="NCBI Taxonomy" id="13035"/>
    <lineage>
        <taxon>Bacteria</taxon>
        <taxon>Bacillati</taxon>
        <taxon>Cyanobacteriota</taxon>
        <taxon>Cyanophyceae</taxon>
        <taxon>Nodosilineales</taxon>
        <taxon>Cymatolegaceae</taxon>
        <taxon>Dactylococcopsis</taxon>
    </lineage>
</organism>
<proteinExistence type="predicted"/>
<feature type="transmembrane region" description="Helical" evidence="1">
    <location>
        <begin position="12"/>
        <end position="33"/>
    </location>
</feature>
<evidence type="ECO:0000313" key="3">
    <source>
        <dbReference type="Proteomes" id="UP000010482"/>
    </source>
</evidence>
<sequence>MDMDQEQLMNIIPVAIAALVGIGAFLMMFTTVFTTRR</sequence>
<keyword evidence="1" id="KW-0812">Transmembrane</keyword>
<evidence type="ECO:0000256" key="1">
    <source>
        <dbReference type="SAM" id="Phobius"/>
    </source>
</evidence>
<accession>K9YVH3</accession>
<dbReference type="AlphaFoldDB" id="K9YVH3"/>
<dbReference type="HOGENOM" id="CLU_218749_0_1_3"/>
<dbReference type="Proteomes" id="UP000010482">
    <property type="component" value="Chromosome"/>
</dbReference>
<dbReference type="STRING" id="13035.Dacsa_1663"/>
<reference evidence="2" key="1">
    <citation type="submission" date="2012-04" db="EMBL/GenBank/DDBJ databases">
        <title>Finished genome of Dactylococcopsis salina PCC 8305.</title>
        <authorList>
            <consortium name="US DOE Joint Genome Institute"/>
            <person name="Gugger M."/>
            <person name="Coursin T."/>
            <person name="Rippka R."/>
            <person name="Tandeau De Marsac N."/>
            <person name="Huntemann M."/>
            <person name="Wei C.-L."/>
            <person name="Han J."/>
            <person name="Detter J.C."/>
            <person name="Han C."/>
            <person name="Tapia R."/>
            <person name="Daligault H."/>
            <person name="Chen A."/>
            <person name="Krypides N."/>
            <person name="Mavromatis K."/>
            <person name="Markowitz V."/>
            <person name="Szeto E."/>
            <person name="Ivanova N."/>
            <person name="Ovchinnikova G."/>
            <person name="Pagani I."/>
            <person name="Pati A."/>
            <person name="Goodwin L."/>
            <person name="Peters L."/>
            <person name="Pitluck S."/>
            <person name="Woyke T."/>
            <person name="Kerfeld C."/>
        </authorList>
    </citation>
    <scope>NUCLEOTIDE SEQUENCE [LARGE SCALE GENOMIC DNA]</scope>
    <source>
        <strain evidence="2">PCC 8305</strain>
    </source>
</reference>
<dbReference type="eggNOG" id="ENOG502ZVPF">
    <property type="taxonomic scope" value="Bacteria"/>
</dbReference>
<protein>
    <submittedName>
        <fullName evidence="2">Uncharacterized protein</fullName>
    </submittedName>
</protein>
<evidence type="ECO:0000313" key="2">
    <source>
        <dbReference type="EMBL" id="AFZ50330.1"/>
    </source>
</evidence>
<dbReference type="KEGG" id="dsl:Dacsa_1663"/>
<dbReference type="EMBL" id="CP003944">
    <property type="protein sequence ID" value="AFZ50330.1"/>
    <property type="molecule type" value="Genomic_DNA"/>
</dbReference>
<gene>
    <name evidence="2" type="ORF">Dacsa_1663</name>
</gene>
<keyword evidence="1" id="KW-0472">Membrane</keyword>